<dbReference type="EMBL" id="LXPE01000060">
    <property type="protein sequence ID" value="OBA25634.1"/>
    <property type="molecule type" value="Genomic_DNA"/>
</dbReference>
<evidence type="ECO:0000256" key="1">
    <source>
        <dbReference type="SAM" id="Coils"/>
    </source>
</evidence>
<dbReference type="GO" id="GO:0070096">
    <property type="term" value="P:mitochondrial outer membrane translocase complex assembly"/>
    <property type="evidence" value="ECO:0007669"/>
    <property type="project" value="InterPro"/>
</dbReference>
<protein>
    <submittedName>
        <fullName evidence="2">Uncharacterized protein</fullName>
    </submittedName>
</protein>
<dbReference type="Pfam" id="PF19117">
    <property type="entry name" value="Mim2"/>
    <property type="match status" value="1"/>
</dbReference>
<keyword evidence="1" id="KW-0175">Coiled coil</keyword>
<evidence type="ECO:0000313" key="3">
    <source>
        <dbReference type="Proteomes" id="UP000092321"/>
    </source>
</evidence>
<evidence type="ECO:0000313" key="2">
    <source>
        <dbReference type="EMBL" id="OBA25634.1"/>
    </source>
</evidence>
<comment type="caution">
    <text evidence="2">The sequence shown here is derived from an EMBL/GenBank/DDBJ whole genome shotgun (WGS) entry which is preliminary data.</text>
</comment>
<dbReference type="GO" id="GO:0045040">
    <property type="term" value="P:protein insertion into mitochondrial outer membrane"/>
    <property type="evidence" value="ECO:0007669"/>
    <property type="project" value="InterPro"/>
</dbReference>
<organism evidence="2 3">
    <name type="scientific">Hanseniaspora valbyensis NRRL Y-1626</name>
    <dbReference type="NCBI Taxonomy" id="766949"/>
    <lineage>
        <taxon>Eukaryota</taxon>
        <taxon>Fungi</taxon>
        <taxon>Dikarya</taxon>
        <taxon>Ascomycota</taxon>
        <taxon>Saccharomycotina</taxon>
        <taxon>Saccharomycetes</taxon>
        <taxon>Saccharomycodales</taxon>
        <taxon>Saccharomycodaceae</taxon>
        <taxon>Hanseniaspora</taxon>
    </lineage>
</organism>
<accession>A0A1B7TA69</accession>
<feature type="non-terminal residue" evidence="2">
    <location>
        <position position="117"/>
    </location>
</feature>
<gene>
    <name evidence="2" type="ORF">HANVADRAFT_53785</name>
</gene>
<dbReference type="AlphaFoldDB" id="A0A1B7TA69"/>
<feature type="coiled-coil region" evidence="1">
    <location>
        <begin position="33"/>
        <end position="87"/>
    </location>
</feature>
<name>A0A1B7TA69_9ASCO</name>
<dbReference type="GO" id="GO:0005739">
    <property type="term" value="C:mitochondrion"/>
    <property type="evidence" value="ECO:0007669"/>
    <property type="project" value="GOC"/>
</dbReference>
<proteinExistence type="predicted"/>
<keyword evidence="3" id="KW-1185">Reference proteome</keyword>
<dbReference type="Proteomes" id="UP000092321">
    <property type="component" value="Unassembled WGS sequence"/>
</dbReference>
<dbReference type="InterPro" id="IPR037652">
    <property type="entry name" value="Mim2"/>
</dbReference>
<reference evidence="3" key="1">
    <citation type="journal article" date="2016" name="Proc. Natl. Acad. Sci. U.S.A.">
        <title>Comparative genomics of biotechnologically important yeasts.</title>
        <authorList>
            <person name="Riley R."/>
            <person name="Haridas S."/>
            <person name="Wolfe K.H."/>
            <person name="Lopes M.R."/>
            <person name="Hittinger C.T."/>
            <person name="Goeker M."/>
            <person name="Salamov A.A."/>
            <person name="Wisecaver J.H."/>
            <person name="Long T.M."/>
            <person name="Calvey C.H."/>
            <person name="Aerts A.L."/>
            <person name="Barry K.W."/>
            <person name="Choi C."/>
            <person name="Clum A."/>
            <person name="Coughlan A.Y."/>
            <person name="Deshpande S."/>
            <person name="Douglass A.P."/>
            <person name="Hanson S.J."/>
            <person name="Klenk H.-P."/>
            <person name="LaButti K.M."/>
            <person name="Lapidus A."/>
            <person name="Lindquist E.A."/>
            <person name="Lipzen A.M."/>
            <person name="Meier-Kolthoff J.P."/>
            <person name="Ohm R.A."/>
            <person name="Otillar R.P."/>
            <person name="Pangilinan J.L."/>
            <person name="Peng Y."/>
            <person name="Rokas A."/>
            <person name="Rosa C.A."/>
            <person name="Scheuner C."/>
            <person name="Sibirny A.A."/>
            <person name="Slot J.C."/>
            <person name="Stielow J.B."/>
            <person name="Sun H."/>
            <person name="Kurtzman C.P."/>
            <person name="Blackwell M."/>
            <person name="Grigoriev I.V."/>
            <person name="Jeffries T.W."/>
        </authorList>
    </citation>
    <scope>NUCLEOTIDE SEQUENCE [LARGE SCALE GENOMIC DNA]</scope>
    <source>
        <strain evidence="3">NRRL Y-1626</strain>
    </source>
</reference>
<sequence length="117" mass="13621">MVDSTGTSLRETMILVGNGDQNSVEEYEVSIPAEETNCNLEEEEEAKEIREELNEKIQKYVESQEELAEKEKSKEELELEEALATLKKLTVIFIIPFVASLIGRKLSVHIWRWFKRY</sequence>